<dbReference type="GO" id="GO:0006355">
    <property type="term" value="P:regulation of DNA-templated transcription"/>
    <property type="evidence" value="ECO:0007669"/>
    <property type="project" value="InterPro"/>
</dbReference>
<dbReference type="InterPro" id="IPR036388">
    <property type="entry name" value="WH-like_DNA-bd_sf"/>
</dbReference>
<dbReference type="InterPro" id="IPR016032">
    <property type="entry name" value="Sig_transdc_resp-reg_C-effctor"/>
</dbReference>
<feature type="domain" description="HTH luxR-type" evidence="4">
    <location>
        <begin position="1"/>
        <end position="52"/>
    </location>
</feature>
<evidence type="ECO:0000313" key="6">
    <source>
        <dbReference type="Proteomes" id="UP000316798"/>
    </source>
</evidence>
<keyword evidence="3" id="KW-0804">Transcription</keyword>
<dbReference type="Gene3D" id="1.10.10.10">
    <property type="entry name" value="Winged helix-like DNA-binding domain superfamily/Winged helix DNA-binding domain"/>
    <property type="match status" value="1"/>
</dbReference>
<name>A0A515DCQ0_9BURK</name>
<evidence type="ECO:0000256" key="3">
    <source>
        <dbReference type="ARBA" id="ARBA00023163"/>
    </source>
</evidence>
<dbReference type="SMART" id="SM00421">
    <property type="entry name" value="HTH_LUXR"/>
    <property type="match status" value="1"/>
</dbReference>
<evidence type="ECO:0000313" key="5">
    <source>
        <dbReference type="EMBL" id="QDL38186.1"/>
    </source>
</evidence>
<dbReference type="Proteomes" id="UP000316798">
    <property type="component" value="Chromosome"/>
</dbReference>
<gene>
    <name evidence="5" type="ORF">EUB48_13480</name>
</gene>
<dbReference type="Pfam" id="PF00196">
    <property type="entry name" value="GerE"/>
    <property type="match status" value="1"/>
</dbReference>
<dbReference type="AlphaFoldDB" id="A0A515DCQ0"/>
<keyword evidence="1" id="KW-0805">Transcription regulation</keyword>
<dbReference type="PANTHER" id="PTHR44688:SF16">
    <property type="entry name" value="DNA-BINDING TRANSCRIPTIONAL ACTIVATOR DEVR_DOSR"/>
    <property type="match status" value="1"/>
</dbReference>
<proteinExistence type="predicted"/>
<dbReference type="PANTHER" id="PTHR44688">
    <property type="entry name" value="DNA-BINDING TRANSCRIPTIONAL ACTIVATOR DEVR_DOSR"/>
    <property type="match status" value="1"/>
</dbReference>
<organism evidence="5 6">
    <name type="scientific">Rhodoferax sediminis</name>
    <dbReference type="NCBI Taxonomy" id="2509614"/>
    <lineage>
        <taxon>Bacteria</taxon>
        <taxon>Pseudomonadati</taxon>
        <taxon>Pseudomonadota</taxon>
        <taxon>Betaproteobacteria</taxon>
        <taxon>Burkholderiales</taxon>
        <taxon>Comamonadaceae</taxon>
        <taxon>Rhodoferax</taxon>
    </lineage>
</organism>
<dbReference type="InterPro" id="IPR000792">
    <property type="entry name" value="Tscrpt_reg_LuxR_C"/>
</dbReference>
<keyword evidence="2" id="KW-0238">DNA-binding</keyword>
<dbReference type="EMBL" id="CP035503">
    <property type="protein sequence ID" value="QDL38186.1"/>
    <property type="molecule type" value="Genomic_DNA"/>
</dbReference>
<keyword evidence="6" id="KW-1185">Reference proteome</keyword>
<reference evidence="5 6" key="1">
    <citation type="submission" date="2019-01" db="EMBL/GenBank/DDBJ databases">
        <title>Genomic insights into a novel species Rhodoferax sp.</title>
        <authorList>
            <person name="Jin L."/>
        </authorList>
    </citation>
    <scope>NUCLEOTIDE SEQUENCE [LARGE SCALE GENOMIC DNA]</scope>
    <source>
        <strain evidence="5 6">CHu59-6-5</strain>
    </source>
</reference>
<dbReference type="SUPFAM" id="SSF46894">
    <property type="entry name" value="C-terminal effector domain of the bipartite response regulators"/>
    <property type="match status" value="1"/>
</dbReference>
<dbReference type="GO" id="GO:0003677">
    <property type="term" value="F:DNA binding"/>
    <property type="evidence" value="ECO:0007669"/>
    <property type="project" value="UniProtKB-KW"/>
</dbReference>
<evidence type="ECO:0000256" key="1">
    <source>
        <dbReference type="ARBA" id="ARBA00023015"/>
    </source>
</evidence>
<evidence type="ECO:0000259" key="4">
    <source>
        <dbReference type="PROSITE" id="PS50043"/>
    </source>
</evidence>
<protein>
    <submittedName>
        <fullName evidence="5">Response regulator transcription factor</fullName>
    </submittedName>
</protein>
<accession>A0A515DCQ0</accession>
<dbReference type="PROSITE" id="PS50043">
    <property type="entry name" value="HTH_LUXR_2"/>
    <property type="match status" value="1"/>
</dbReference>
<dbReference type="OrthoDB" id="3374006at2"/>
<dbReference type="KEGG" id="rhf:EUB48_13480"/>
<evidence type="ECO:0000256" key="2">
    <source>
        <dbReference type="ARBA" id="ARBA00023125"/>
    </source>
</evidence>
<sequence length="56" mass="6075">MSRAGRCRLRNREIAESLHVSVHTAKLHVAQIIGKLNVHSRAHAVAKALQAGLLQG</sequence>